<comment type="subcellular location">
    <subcellularLocation>
        <location evidence="1">Membrane</location>
        <topology evidence="1">Single-pass membrane protein</topology>
    </subcellularLocation>
</comment>
<dbReference type="GO" id="GO:0005737">
    <property type="term" value="C:cytoplasm"/>
    <property type="evidence" value="ECO:0007669"/>
    <property type="project" value="TreeGrafter"/>
</dbReference>
<evidence type="ECO:0000256" key="2">
    <source>
        <dbReference type="ARBA" id="ARBA00007647"/>
    </source>
</evidence>
<gene>
    <name evidence="9" type="ORF">B296_00012958</name>
</gene>
<dbReference type="SUPFAM" id="SSF53448">
    <property type="entry name" value="Nucleotide-diphospho-sugar transferases"/>
    <property type="match status" value="1"/>
</dbReference>
<keyword evidence="5 8" id="KW-0812">Transmembrane</keyword>
<keyword evidence="7 8" id="KW-0472">Membrane</keyword>
<evidence type="ECO:0000256" key="1">
    <source>
        <dbReference type="ARBA" id="ARBA00004167"/>
    </source>
</evidence>
<dbReference type="InterPro" id="IPR008166">
    <property type="entry name" value="Glyco_transf_92"/>
</dbReference>
<keyword evidence="3 8" id="KW-0328">Glycosyltransferase</keyword>
<dbReference type="GO" id="GO:0016757">
    <property type="term" value="F:glycosyltransferase activity"/>
    <property type="evidence" value="ECO:0007669"/>
    <property type="project" value="UniProtKB-UniRule"/>
</dbReference>
<dbReference type="GO" id="GO:0016020">
    <property type="term" value="C:membrane"/>
    <property type="evidence" value="ECO:0007669"/>
    <property type="project" value="UniProtKB-SubCell"/>
</dbReference>
<comment type="caution">
    <text evidence="9">The sequence shown here is derived from an EMBL/GenBank/DDBJ whole genome shotgun (WGS) entry which is preliminary data.</text>
</comment>
<dbReference type="Proteomes" id="UP000287651">
    <property type="component" value="Unassembled WGS sequence"/>
</dbReference>
<evidence type="ECO:0000256" key="5">
    <source>
        <dbReference type="ARBA" id="ARBA00022692"/>
    </source>
</evidence>
<keyword evidence="6 8" id="KW-1133">Transmembrane helix</keyword>
<dbReference type="PANTHER" id="PTHR21461:SF69">
    <property type="entry name" value="GLYCOSYLTRANSFERASE FAMILY 92 PROTEIN"/>
    <property type="match status" value="1"/>
</dbReference>
<name>A0A426YN43_ENSVE</name>
<evidence type="ECO:0000256" key="8">
    <source>
        <dbReference type="RuleBase" id="RU366017"/>
    </source>
</evidence>
<accession>A0A426YN43</accession>
<evidence type="ECO:0000256" key="7">
    <source>
        <dbReference type="ARBA" id="ARBA00023136"/>
    </source>
</evidence>
<reference evidence="9 10" key="1">
    <citation type="journal article" date="2014" name="Agronomy (Basel)">
        <title>A Draft Genome Sequence for Ensete ventricosum, the Drought-Tolerant Tree Against Hunger.</title>
        <authorList>
            <person name="Harrison J."/>
            <person name="Moore K.A."/>
            <person name="Paszkiewicz K."/>
            <person name="Jones T."/>
            <person name="Grant M."/>
            <person name="Ambacheew D."/>
            <person name="Muzemil S."/>
            <person name="Studholme D.J."/>
        </authorList>
    </citation>
    <scope>NUCLEOTIDE SEQUENCE [LARGE SCALE GENOMIC DNA]</scope>
</reference>
<organism evidence="9 10">
    <name type="scientific">Ensete ventricosum</name>
    <name type="common">Abyssinian banana</name>
    <name type="synonym">Musa ensete</name>
    <dbReference type="NCBI Taxonomy" id="4639"/>
    <lineage>
        <taxon>Eukaryota</taxon>
        <taxon>Viridiplantae</taxon>
        <taxon>Streptophyta</taxon>
        <taxon>Embryophyta</taxon>
        <taxon>Tracheophyta</taxon>
        <taxon>Spermatophyta</taxon>
        <taxon>Magnoliopsida</taxon>
        <taxon>Liliopsida</taxon>
        <taxon>Zingiberales</taxon>
        <taxon>Musaceae</taxon>
        <taxon>Ensete</taxon>
    </lineage>
</organism>
<evidence type="ECO:0000256" key="6">
    <source>
        <dbReference type="ARBA" id="ARBA00022989"/>
    </source>
</evidence>
<evidence type="ECO:0000313" key="9">
    <source>
        <dbReference type="EMBL" id="RRT53154.1"/>
    </source>
</evidence>
<dbReference type="PANTHER" id="PTHR21461">
    <property type="entry name" value="GLYCOSYLTRANSFERASE FAMILY 92 PROTEIN"/>
    <property type="match status" value="1"/>
</dbReference>
<protein>
    <recommendedName>
        <fullName evidence="8">Glycosyltransferase family 92 protein</fullName>
        <ecNumber evidence="8">2.4.1.-</ecNumber>
    </recommendedName>
</protein>
<feature type="transmembrane region" description="Helical" evidence="8">
    <location>
        <begin position="30"/>
        <end position="48"/>
    </location>
</feature>
<dbReference type="Pfam" id="PF01697">
    <property type="entry name" value="Glyco_transf_92"/>
    <property type="match status" value="1"/>
</dbReference>
<proteinExistence type="inferred from homology"/>
<dbReference type="AlphaFoldDB" id="A0A426YN43"/>
<keyword evidence="4 8" id="KW-0808">Transferase</keyword>
<dbReference type="InterPro" id="IPR029044">
    <property type="entry name" value="Nucleotide-diphossugar_trans"/>
</dbReference>
<evidence type="ECO:0000256" key="4">
    <source>
        <dbReference type="ARBA" id="ARBA00022679"/>
    </source>
</evidence>
<comment type="similarity">
    <text evidence="2 8">Belongs to the glycosyltransferase 92 family.</text>
</comment>
<evidence type="ECO:0000256" key="3">
    <source>
        <dbReference type="ARBA" id="ARBA00022676"/>
    </source>
</evidence>
<dbReference type="EC" id="2.4.1.-" evidence="8"/>
<sequence>METALVCLPKPSSSPSDCVRATMRRKLTTSLLSIGVFVLLSASFSFHVTRDFLPPAALNSFTLRQPIDRLMSHAVHELPASLRRLQSPIPMDSVLLPDWEVLLLLPLNSSSAAAGGAKLFCLFHTGATSPALPAGPSSFRCSLPNSVRRVRPFYTPRLSGATSAAAPSRGQEDPPREMIRWSTRLTYESLTTAHDVIVFAKGVNHRQGIGRPATGLRCVFSPVSGGGPVAWTLATSSAQEVFRCPHPSAANLSSAVPMRVSLATEPEATPIPTVASYRPPRVPQTDSKALPGRARVCACTMVYNVAKFLPEWVAYHAGVGVGRFFLYDNGSEDELDAAVSRLGSEGFSVTTRYWPWPKTQEAGFSHCAAANRDACEWMAFLDVDEFVFSPTWADSDRPDRSMMGSLVAVEPEVGQVSIRCLEFGPSGHRAHPRLGVTQGYTCRRRKEQRHKSVVRLDAVAHSLVNSVHHFRLREGFRTRWAAAGEARVNHYKYQAWEEFKAKFRRRVSTYVADWKETTNLGSRDRAPGLGSEPIEPRGWAGMFCQVNDTLVRDASHKWFSEAGPGGAHRMVWQN</sequence>
<dbReference type="EMBL" id="AMZH03011280">
    <property type="protein sequence ID" value="RRT53154.1"/>
    <property type="molecule type" value="Genomic_DNA"/>
</dbReference>
<evidence type="ECO:0000313" key="10">
    <source>
        <dbReference type="Proteomes" id="UP000287651"/>
    </source>
</evidence>